<sequence>MTRERRRTGDRNRFGSSRTGAAATLAGMAEIHVNDLPKATVDVLHRRARAAGLPLPDYIGRELIALARRRTPDDTVVEFLESEGRDLAPDIDDDAVALVQSYGLPIDALGVLGRRARSAGLPLGQYVRRELNRTARQTTVEDALLEFQEVREQNPGLQLDMAEIAAAVRYARGE</sequence>
<dbReference type="Proteomes" id="UP001317870">
    <property type="component" value="Chromosome"/>
</dbReference>
<organism evidence="1 2">
    <name type="scientific">Nocardia sputorum</name>
    <dbReference type="NCBI Taxonomy" id="2984338"/>
    <lineage>
        <taxon>Bacteria</taxon>
        <taxon>Bacillati</taxon>
        <taxon>Actinomycetota</taxon>
        <taxon>Actinomycetes</taxon>
        <taxon>Mycobacteriales</taxon>
        <taxon>Nocardiaceae</taxon>
        <taxon>Nocardia</taxon>
    </lineage>
</organism>
<gene>
    <name evidence="1" type="ORF">IFM12276_13760</name>
</gene>
<reference evidence="1 2" key="1">
    <citation type="submission" date="2022-11" db="EMBL/GenBank/DDBJ databases">
        <title>Genome Sequencing of Nocardia sp. ON39_IFM12276 and assembly.</title>
        <authorList>
            <person name="Shimojima M."/>
            <person name="Toyokawa M."/>
            <person name="Uesaka K."/>
        </authorList>
    </citation>
    <scope>NUCLEOTIDE SEQUENCE [LARGE SCALE GENOMIC DNA]</scope>
    <source>
        <strain evidence="1 2">IFM 12276</strain>
    </source>
</reference>
<proteinExistence type="predicted"/>
<evidence type="ECO:0000313" key="2">
    <source>
        <dbReference type="Proteomes" id="UP001317870"/>
    </source>
</evidence>
<accession>A0ABM8CTR0</accession>
<protein>
    <submittedName>
        <fullName evidence="1">Uncharacterized protein</fullName>
    </submittedName>
</protein>
<dbReference type="EMBL" id="AP026978">
    <property type="protein sequence ID" value="BDT98347.1"/>
    <property type="molecule type" value="Genomic_DNA"/>
</dbReference>
<name>A0ABM8CTR0_9NOCA</name>
<keyword evidence="2" id="KW-1185">Reference proteome</keyword>
<evidence type="ECO:0000313" key="1">
    <source>
        <dbReference type="EMBL" id="BDT98347.1"/>
    </source>
</evidence>